<dbReference type="InterPro" id="IPR025335">
    <property type="entry name" value="DUF4241"/>
</dbReference>
<accession>A0A7M2YBK7</accession>
<name>A0A7M2YBK7_9FLAO</name>
<protein>
    <submittedName>
        <fullName evidence="1">DUF4241 domain-containing protein</fullName>
    </submittedName>
</protein>
<organism evidence="1 2">
    <name type="scientific">Kaistella flava</name>
    <name type="common">ex Peng et al. 2021</name>
    <dbReference type="NCBI Taxonomy" id="2038776"/>
    <lineage>
        <taxon>Bacteria</taxon>
        <taxon>Pseudomonadati</taxon>
        <taxon>Bacteroidota</taxon>
        <taxon>Flavobacteriia</taxon>
        <taxon>Flavobacteriales</taxon>
        <taxon>Weeksellaceae</taxon>
        <taxon>Chryseobacterium group</taxon>
        <taxon>Kaistella</taxon>
    </lineage>
</organism>
<evidence type="ECO:0000313" key="1">
    <source>
        <dbReference type="EMBL" id="QOW10763.1"/>
    </source>
</evidence>
<dbReference type="AlphaFoldDB" id="A0A7M2YBK7"/>
<dbReference type="RefSeq" id="WP_193810928.1">
    <property type="nucleotide sequence ID" value="NZ_CP040442.1"/>
</dbReference>
<evidence type="ECO:0000313" key="2">
    <source>
        <dbReference type="Proteomes" id="UP000594195"/>
    </source>
</evidence>
<sequence length="211" mass="24238">MNHIENIKKLFNKNFVESPLIETFEAGKINLTTGKLVVCDPLITSEMPAFTTDFPRGEFTVLVHKEIESNCIAYVEIVFNNSEISNWELATSEGQHMADLEEGEIYGYPVESGMGCFMDFETQQNLNLLEQHLFKRKGEDFMGIYEEFFHEHFFQEDGAINQYAFLKPNDEKPGNLFAFETGYGEGFYASYIGFDRNNVPVKIVSEFVEIN</sequence>
<dbReference type="KEGG" id="kfa:Q73A0000_10450"/>
<dbReference type="Proteomes" id="UP000594195">
    <property type="component" value="Chromosome"/>
</dbReference>
<reference evidence="1 2" key="1">
    <citation type="submission" date="2019-05" db="EMBL/GenBank/DDBJ databases">
        <title>Chryseobacterium sp. isolated from King George Island, maritime Antarctica.</title>
        <authorList>
            <person name="Peng X."/>
        </authorList>
    </citation>
    <scope>NUCLEOTIDE SEQUENCE [LARGE SCALE GENOMIC DNA]</scope>
    <source>
        <strain evidence="1 2">7-3A</strain>
    </source>
</reference>
<keyword evidence="2" id="KW-1185">Reference proteome</keyword>
<proteinExistence type="predicted"/>
<dbReference type="Pfam" id="PF14025">
    <property type="entry name" value="DUF4241"/>
    <property type="match status" value="1"/>
</dbReference>
<dbReference type="EMBL" id="CP040442">
    <property type="protein sequence ID" value="QOW10763.1"/>
    <property type="molecule type" value="Genomic_DNA"/>
</dbReference>
<gene>
    <name evidence="1" type="ORF">Q73A0000_10450</name>
</gene>